<feature type="signal peptide" evidence="1">
    <location>
        <begin position="1"/>
        <end position="23"/>
    </location>
</feature>
<sequence length="166" mass="18901">MKIIKKGLLFVLMIFAFTSCSLLFPESEPEVSIVNTPQSFTRAQKRVAIVNGTDYIRRKVADQLSNRGWKVSGAMTGKETFAIYFDQLDERTTTTKSRTEYYDSYGGYKGSGPTSTSVTKENFGYVSIYDLRTNKRLYVYDITRDSEDGIIRGIMAAMDKVEENMR</sequence>
<evidence type="ECO:0000256" key="1">
    <source>
        <dbReference type="SAM" id="SignalP"/>
    </source>
</evidence>
<evidence type="ECO:0000313" key="3">
    <source>
        <dbReference type="Proteomes" id="UP000197638"/>
    </source>
</evidence>
<name>A0A241Q140_FUSNP</name>
<accession>A0A241Q140</accession>
<dbReference type="RefSeq" id="WP_032887610.1">
    <property type="nucleotide sequence ID" value="NZ_CP022123.1"/>
</dbReference>
<dbReference type="Proteomes" id="UP000197638">
    <property type="component" value="Chromosome"/>
</dbReference>
<evidence type="ECO:0008006" key="4">
    <source>
        <dbReference type="Google" id="ProtNLM"/>
    </source>
</evidence>
<dbReference type="PROSITE" id="PS51257">
    <property type="entry name" value="PROKAR_LIPOPROTEIN"/>
    <property type="match status" value="1"/>
</dbReference>
<protein>
    <recommendedName>
        <fullName evidence="4">Lipoprotein</fullName>
    </recommendedName>
</protein>
<feature type="chain" id="PRO_5011306749" description="Lipoprotein" evidence="1">
    <location>
        <begin position="24"/>
        <end position="166"/>
    </location>
</feature>
<proteinExistence type="predicted"/>
<reference evidence="2 3" key="1">
    <citation type="submission" date="2017-06" db="EMBL/GenBank/DDBJ databases">
        <title>Genome sequencing of Fusobacterium nucleatum subsp. polymorphum KCOM 1275 (=ChDC F310).</title>
        <authorList>
            <person name="Kook J.-K."/>
            <person name="Park S.-N."/>
            <person name="Lim Y.K."/>
            <person name="Roh H."/>
        </authorList>
    </citation>
    <scope>NUCLEOTIDE SEQUENCE [LARGE SCALE GENOMIC DNA]</scope>
    <source>
        <strain evidence="2 3">KCOM 1275</strain>
    </source>
</reference>
<dbReference type="EMBL" id="CP022123">
    <property type="protein sequence ID" value="ASG28511.1"/>
    <property type="molecule type" value="Genomic_DNA"/>
</dbReference>
<gene>
    <name evidence="2" type="ORF">CBG61_05930</name>
</gene>
<evidence type="ECO:0000313" key="2">
    <source>
        <dbReference type="EMBL" id="ASG28511.1"/>
    </source>
</evidence>
<dbReference type="AlphaFoldDB" id="A0A241Q140"/>
<organism evidence="2 3">
    <name type="scientific">Fusobacterium nucleatum subsp. polymorphum</name>
    <name type="common">Fusobacterium polymorphum</name>
    <dbReference type="NCBI Taxonomy" id="76857"/>
    <lineage>
        <taxon>Bacteria</taxon>
        <taxon>Fusobacteriati</taxon>
        <taxon>Fusobacteriota</taxon>
        <taxon>Fusobacteriia</taxon>
        <taxon>Fusobacteriales</taxon>
        <taxon>Fusobacteriaceae</taxon>
        <taxon>Fusobacterium</taxon>
    </lineage>
</organism>
<keyword evidence="1" id="KW-0732">Signal</keyword>